<proteinExistence type="predicted"/>
<dbReference type="AlphaFoldDB" id="A0A163LMJ0"/>
<dbReference type="OrthoDB" id="2653540at2"/>
<organism evidence="1 2">
    <name type="scientific">Paenibacillus glucanolyticus</name>
    <dbReference type="NCBI Taxonomy" id="59843"/>
    <lineage>
        <taxon>Bacteria</taxon>
        <taxon>Bacillati</taxon>
        <taxon>Bacillota</taxon>
        <taxon>Bacilli</taxon>
        <taxon>Bacillales</taxon>
        <taxon>Paenibacillaceae</taxon>
        <taxon>Paenibacillus</taxon>
    </lineage>
</organism>
<evidence type="ECO:0000313" key="2">
    <source>
        <dbReference type="Proteomes" id="UP000076796"/>
    </source>
</evidence>
<dbReference type="RefSeq" id="WP_063479243.1">
    <property type="nucleotide sequence ID" value="NZ_CP147845.1"/>
</dbReference>
<comment type="caution">
    <text evidence="1">The sequence shown here is derived from an EMBL/GenBank/DDBJ whole genome shotgun (WGS) entry which is preliminary data.</text>
</comment>
<dbReference type="GeneID" id="97556229"/>
<reference evidence="1" key="1">
    <citation type="journal article" date="2016" name="Genome Announc.">
        <title>Draft genomes of two strains of Paenibacillus glucanolyticus with capability to degrade lignocellulose.</title>
        <authorList>
            <person name="Mathews S.L."/>
            <person name="Pawlak J."/>
            <person name="Grunden A.M."/>
        </authorList>
    </citation>
    <scope>NUCLEOTIDE SEQUENCE [LARGE SCALE GENOMIC DNA]</scope>
    <source>
        <strain evidence="1">SLM1</strain>
    </source>
</reference>
<sequence>MENEMKMKDQEGKLLIDVILSSEKIVNGNGKLALAIREAIPAGEIEKIKQLRSMYFYLFESSLKRLNKNEREFIRNHVDS</sequence>
<accession>A0A163LMJ0</accession>
<dbReference type="EMBL" id="LWMH01000001">
    <property type="protein sequence ID" value="KZS48254.1"/>
    <property type="molecule type" value="Genomic_DNA"/>
</dbReference>
<protein>
    <submittedName>
        <fullName evidence="1">Uncharacterized protein</fullName>
    </submittedName>
</protein>
<gene>
    <name evidence="1" type="ORF">AWU65_21120</name>
</gene>
<evidence type="ECO:0000313" key="1">
    <source>
        <dbReference type="EMBL" id="KZS48254.1"/>
    </source>
</evidence>
<name>A0A163LMJ0_9BACL</name>
<keyword evidence="2" id="KW-1185">Reference proteome</keyword>
<dbReference type="Proteomes" id="UP000076796">
    <property type="component" value="Unassembled WGS sequence"/>
</dbReference>